<dbReference type="EMBL" id="PYSW02000021">
    <property type="protein sequence ID" value="KAG2383364.1"/>
    <property type="molecule type" value="Genomic_DNA"/>
</dbReference>
<proteinExistence type="predicted"/>
<evidence type="ECO:0000313" key="2">
    <source>
        <dbReference type="EMBL" id="KAG2383364.1"/>
    </source>
</evidence>
<dbReference type="GeneID" id="68097156"/>
<dbReference type="AlphaFoldDB" id="A0AA88GQL2"/>
<dbReference type="RefSeq" id="XP_044549043.1">
    <property type="nucleotide sequence ID" value="XM_044694370.1"/>
</dbReference>
<feature type="compositionally biased region" description="Polar residues" evidence="1">
    <location>
        <begin position="103"/>
        <end position="118"/>
    </location>
</feature>
<comment type="caution">
    <text evidence="2">The sequence shown here is derived from an EMBL/GenBank/DDBJ whole genome shotgun (WGS) entry which is preliminary data.</text>
</comment>
<dbReference type="Proteomes" id="UP000816034">
    <property type="component" value="Unassembled WGS sequence"/>
</dbReference>
<accession>A0AA88GQL2</accession>
<organism evidence="2 3">
    <name type="scientific">Naegleria lovaniensis</name>
    <name type="common">Amoeba</name>
    <dbReference type="NCBI Taxonomy" id="51637"/>
    <lineage>
        <taxon>Eukaryota</taxon>
        <taxon>Discoba</taxon>
        <taxon>Heterolobosea</taxon>
        <taxon>Tetramitia</taxon>
        <taxon>Eutetramitia</taxon>
        <taxon>Vahlkampfiidae</taxon>
        <taxon>Naegleria</taxon>
    </lineage>
</organism>
<name>A0AA88GQL2_NAELO</name>
<protein>
    <submittedName>
        <fullName evidence="2">Uncharacterized protein</fullName>
    </submittedName>
</protein>
<evidence type="ECO:0000313" key="3">
    <source>
        <dbReference type="Proteomes" id="UP000816034"/>
    </source>
</evidence>
<gene>
    <name evidence="2" type="ORF">C9374_004701</name>
</gene>
<reference evidence="2 3" key="1">
    <citation type="journal article" date="2018" name="BMC Genomics">
        <title>The genome of Naegleria lovaniensis, the basis for a comparative approach to unravel pathogenicity factors of the human pathogenic amoeba N. fowleri.</title>
        <authorList>
            <person name="Liechti N."/>
            <person name="Schurch N."/>
            <person name="Bruggmann R."/>
            <person name="Wittwer M."/>
        </authorList>
    </citation>
    <scope>NUCLEOTIDE SEQUENCE [LARGE SCALE GENOMIC DNA]</scope>
    <source>
        <strain evidence="2 3">ATCC 30569</strain>
    </source>
</reference>
<evidence type="ECO:0000256" key="1">
    <source>
        <dbReference type="SAM" id="MobiDB-lite"/>
    </source>
</evidence>
<feature type="region of interest" description="Disordered" evidence="1">
    <location>
        <begin position="88"/>
        <end position="122"/>
    </location>
</feature>
<keyword evidence="3" id="KW-1185">Reference proteome</keyword>
<sequence length="141" mass="15728">MNFKLVNENIDDFYLTNQQQHDIVPLSESSEPQKSSTSPIDCQDLCIQEHKNGLFVISLSPKHSLSGSCSELKVHQVEFPLRPTPPAVLVNSSGMNEGDDLVETSNKQTNPSASSQQLQKKKEIKVQPHTLLQEFIIINNS</sequence>